<evidence type="ECO:0000313" key="1">
    <source>
        <dbReference type="EMBL" id="MBL4936316.1"/>
    </source>
</evidence>
<sequence length="116" mass="13427">MIVESMIRNEVTEDIKKIYFYRLTKNIISLSLGDGSMDVQSYGVEIERQDVVNGSIFNIERDAVKSISPHRHKVHNLLKFLYDNCVSPIHLIDVLGDYIDEYIVDFDEALKEIATY</sequence>
<dbReference type="PIRSF" id="PIRSF033595">
    <property type="entry name" value="UCP033595"/>
    <property type="match status" value="1"/>
</dbReference>
<accession>A0ABS1TAC4</accession>
<organism evidence="1 2">
    <name type="scientific">Clostridium rhizosphaerae</name>
    <dbReference type="NCBI Taxonomy" id="2803861"/>
    <lineage>
        <taxon>Bacteria</taxon>
        <taxon>Bacillati</taxon>
        <taxon>Bacillota</taxon>
        <taxon>Clostridia</taxon>
        <taxon>Eubacteriales</taxon>
        <taxon>Clostridiaceae</taxon>
        <taxon>Clostridium</taxon>
    </lineage>
</organism>
<reference evidence="1 2" key="1">
    <citation type="submission" date="2021-01" db="EMBL/GenBank/DDBJ databases">
        <title>Genome public.</title>
        <authorList>
            <person name="Liu C."/>
            <person name="Sun Q."/>
        </authorList>
    </citation>
    <scope>NUCLEOTIDE SEQUENCE [LARGE SCALE GENOMIC DNA]</scope>
    <source>
        <strain evidence="1 2">YIM B02515</strain>
    </source>
</reference>
<comment type="caution">
    <text evidence="1">The sequence shown here is derived from an EMBL/GenBank/DDBJ whole genome shotgun (WGS) entry which is preliminary data.</text>
</comment>
<gene>
    <name evidence="1" type="ORF">JK636_11145</name>
</gene>
<dbReference type="Proteomes" id="UP000632377">
    <property type="component" value="Unassembled WGS sequence"/>
</dbReference>
<name>A0ABS1TAC4_9CLOT</name>
<evidence type="ECO:0008006" key="3">
    <source>
        <dbReference type="Google" id="ProtNLM"/>
    </source>
</evidence>
<dbReference type="Pfam" id="PF20124">
    <property type="entry name" value="DUF6514"/>
    <property type="match status" value="1"/>
</dbReference>
<protein>
    <recommendedName>
        <fullName evidence="3">Phage protein</fullName>
    </recommendedName>
</protein>
<dbReference type="EMBL" id="JAESWC010000004">
    <property type="protein sequence ID" value="MBL4936316.1"/>
    <property type="molecule type" value="Genomic_DNA"/>
</dbReference>
<dbReference type="InterPro" id="IPR017016">
    <property type="entry name" value="UCP033595"/>
</dbReference>
<proteinExistence type="predicted"/>
<keyword evidence="2" id="KW-1185">Reference proteome</keyword>
<evidence type="ECO:0000313" key="2">
    <source>
        <dbReference type="Proteomes" id="UP000632377"/>
    </source>
</evidence>